<dbReference type="GO" id="GO:0016279">
    <property type="term" value="F:protein-lysine N-methyltransferase activity"/>
    <property type="evidence" value="ECO:0007669"/>
    <property type="project" value="TreeGrafter"/>
</dbReference>
<dbReference type="GO" id="GO:0032259">
    <property type="term" value="P:methylation"/>
    <property type="evidence" value="ECO:0007669"/>
    <property type="project" value="UniProtKB-KW"/>
</dbReference>
<keyword evidence="1" id="KW-0489">Methyltransferase</keyword>
<name>A0A8H7UEQ7_MORIS</name>
<dbReference type="Proteomes" id="UP000654370">
    <property type="component" value="Unassembled WGS sequence"/>
</dbReference>
<evidence type="ECO:0000256" key="3">
    <source>
        <dbReference type="ARBA" id="ARBA00022691"/>
    </source>
</evidence>
<dbReference type="InterPro" id="IPR001214">
    <property type="entry name" value="SET_dom"/>
</dbReference>
<evidence type="ECO:0000313" key="6">
    <source>
        <dbReference type="Proteomes" id="UP000654370"/>
    </source>
</evidence>
<evidence type="ECO:0000256" key="2">
    <source>
        <dbReference type="ARBA" id="ARBA00022679"/>
    </source>
</evidence>
<reference evidence="5" key="1">
    <citation type="submission" date="2020-12" db="EMBL/GenBank/DDBJ databases">
        <title>Metabolic potential, ecology and presence of endohyphal bacteria is reflected in genomic diversity of Mucoromycotina.</title>
        <authorList>
            <person name="Muszewska A."/>
            <person name="Okrasinska A."/>
            <person name="Steczkiewicz K."/>
            <person name="Drgas O."/>
            <person name="Orlowska M."/>
            <person name="Perlinska-Lenart U."/>
            <person name="Aleksandrzak-Piekarczyk T."/>
            <person name="Szatraj K."/>
            <person name="Zielenkiewicz U."/>
            <person name="Pilsyk S."/>
            <person name="Malc E."/>
            <person name="Mieczkowski P."/>
            <person name="Kruszewska J.S."/>
            <person name="Biernat P."/>
            <person name="Pawlowska J."/>
        </authorList>
    </citation>
    <scope>NUCLEOTIDE SEQUENCE</scope>
    <source>
        <strain evidence="5">WA0000067209</strain>
    </source>
</reference>
<dbReference type="Pfam" id="PF09273">
    <property type="entry name" value="Rubis-subs-bind"/>
    <property type="match status" value="1"/>
</dbReference>
<comment type="caution">
    <text evidence="5">The sequence shown here is derived from an EMBL/GenBank/DDBJ whole genome shotgun (WGS) entry which is preliminary data.</text>
</comment>
<dbReference type="InterPro" id="IPR050600">
    <property type="entry name" value="SETD3_SETD6_MTase"/>
</dbReference>
<dbReference type="SUPFAM" id="SSF82199">
    <property type="entry name" value="SET domain"/>
    <property type="match status" value="2"/>
</dbReference>
<feature type="non-terminal residue" evidence="5">
    <location>
        <position position="1"/>
    </location>
</feature>
<dbReference type="AlphaFoldDB" id="A0A8H7UEQ7"/>
<dbReference type="SUPFAM" id="SSF81822">
    <property type="entry name" value="RuBisCo LSMT C-terminal, substrate-binding domain"/>
    <property type="match status" value="1"/>
</dbReference>
<evidence type="ECO:0000256" key="1">
    <source>
        <dbReference type="ARBA" id="ARBA00022603"/>
    </source>
</evidence>
<dbReference type="Gene3D" id="3.90.1410.10">
    <property type="entry name" value="set domain protein methyltransferase, domain 1"/>
    <property type="match status" value="1"/>
</dbReference>
<protein>
    <recommendedName>
        <fullName evidence="4">SET domain-containing protein</fullName>
    </recommendedName>
</protein>
<feature type="domain" description="SET" evidence="4">
    <location>
        <begin position="17"/>
        <end position="244"/>
    </location>
</feature>
<dbReference type="OrthoDB" id="42889at2759"/>
<gene>
    <name evidence="5" type="ORF">INT43_007845</name>
</gene>
<evidence type="ECO:0000313" key="5">
    <source>
        <dbReference type="EMBL" id="KAG2177188.1"/>
    </source>
</evidence>
<dbReference type="EMBL" id="JAEPQZ010000009">
    <property type="protein sequence ID" value="KAG2177188.1"/>
    <property type="molecule type" value="Genomic_DNA"/>
</dbReference>
<organism evidence="5 6">
    <name type="scientific">Mortierella isabellina</name>
    <name type="common">Filamentous fungus</name>
    <name type="synonym">Umbelopsis isabellina</name>
    <dbReference type="NCBI Taxonomy" id="91625"/>
    <lineage>
        <taxon>Eukaryota</taxon>
        <taxon>Fungi</taxon>
        <taxon>Fungi incertae sedis</taxon>
        <taxon>Mucoromycota</taxon>
        <taxon>Mucoromycotina</taxon>
        <taxon>Umbelopsidomycetes</taxon>
        <taxon>Umbelopsidales</taxon>
        <taxon>Umbelopsidaceae</taxon>
        <taxon>Umbelopsis</taxon>
    </lineage>
</organism>
<proteinExistence type="predicted"/>
<keyword evidence="3" id="KW-0949">S-adenosyl-L-methionine</keyword>
<dbReference type="PANTHER" id="PTHR13271">
    <property type="entry name" value="UNCHARACTERIZED PUTATIVE METHYLTRANSFERASE"/>
    <property type="match status" value="1"/>
</dbReference>
<dbReference type="InterPro" id="IPR046341">
    <property type="entry name" value="SET_dom_sf"/>
</dbReference>
<dbReference type="Gene3D" id="3.90.1420.10">
    <property type="entry name" value="Rubisco LSMT, substrate-binding domain"/>
    <property type="match status" value="1"/>
</dbReference>
<keyword evidence="6" id="KW-1185">Reference proteome</keyword>
<keyword evidence="2" id="KW-0808">Transferase</keyword>
<evidence type="ECO:0000259" key="4">
    <source>
        <dbReference type="PROSITE" id="PS50280"/>
    </source>
</evidence>
<dbReference type="InterPro" id="IPR036464">
    <property type="entry name" value="Rubisco_LSMT_subst-bd_sf"/>
</dbReference>
<sequence length="588" mass="67234">MSTDITLPTSDRQVTSQDLETFQTWLKDHGAVFDDLAFGADEDGMNGVLLAQDLSENQTYASIPFNILITEPLVREKYPALHKLSSRAVMSLFISNEWQKGSESLWQPYLAAIPNRIMTSMQFNDDDMQYLENTNLQLGTINRREFLRSEYEQILQIIPESERRGFTWDVCLWGYTAISSRAFPYKLIDASASGEMMVPLADSFNHDPSVKVAWSGRGTKTNGVLDLITREPKHAGKQIFTTYGPKANEECKLLIGYGFCIKDNPYDYVVLKPNFDRDPNAAAKYHILDSCGLLIATENNPEGKPTFYLTRDHLPADLLAVFRVLIMNETETTAYMQADHRELLDFVGFRNELAMLEILAAMLAQKYQSLTTNEYDTSSHLHPWQQSALYYREGDDDTIVSAFYECFPYKLRCQLLERMRSNFAAGRIAGFSPLLGITNSDDKALLSFNYSQDREEGQAADTSFLITIAEAKRLDPDYGAVLEEALPSEEIEEFGFDSIETCLMLILIRERYKSQSRWRRFLNVVQNEAVEDGDDELLELYEQLLCPVFHKYPKEFDAEHFTFENFQWADLICRTYSLDIGGDMAIIP</sequence>
<accession>A0A8H7UEQ7</accession>
<dbReference type="PROSITE" id="PS50280">
    <property type="entry name" value="SET"/>
    <property type="match status" value="1"/>
</dbReference>
<dbReference type="InterPro" id="IPR015353">
    <property type="entry name" value="Rubisco_LSMT_subst-bd"/>
</dbReference>